<keyword evidence="1" id="KW-0812">Transmembrane</keyword>
<feature type="transmembrane region" description="Helical" evidence="1">
    <location>
        <begin position="153"/>
        <end position="174"/>
    </location>
</feature>
<organism evidence="2 3">
    <name type="scientific">Mesonia aestuariivivens</name>
    <dbReference type="NCBI Taxonomy" id="2796128"/>
    <lineage>
        <taxon>Bacteria</taxon>
        <taxon>Pseudomonadati</taxon>
        <taxon>Bacteroidota</taxon>
        <taxon>Flavobacteriia</taxon>
        <taxon>Flavobacteriales</taxon>
        <taxon>Flavobacteriaceae</taxon>
        <taxon>Mesonia</taxon>
    </lineage>
</organism>
<feature type="transmembrane region" description="Helical" evidence="1">
    <location>
        <begin position="129"/>
        <end position="147"/>
    </location>
</feature>
<keyword evidence="1" id="KW-0472">Membrane</keyword>
<dbReference type="EMBL" id="JAHWDF010000016">
    <property type="protein sequence ID" value="MBW2962695.1"/>
    <property type="molecule type" value="Genomic_DNA"/>
</dbReference>
<keyword evidence="3" id="KW-1185">Reference proteome</keyword>
<feature type="transmembrane region" description="Helical" evidence="1">
    <location>
        <begin position="203"/>
        <end position="219"/>
    </location>
</feature>
<dbReference type="Proteomes" id="UP000719267">
    <property type="component" value="Unassembled WGS sequence"/>
</dbReference>
<feature type="transmembrane region" description="Helical" evidence="1">
    <location>
        <begin position="73"/>
        <end position="92"/>
    </location>
</feature>
<gene>
    <name evidence="2" type="ORF">KW502_12925</name>
</gene>
<feature type="transmembrane region" description="Helical" evidence="1">
    <location>
        <begin position="12"/>
        <end position="33"/>
    </location>
</feature>
<accession>A0ABS6W4B5</accession>
<evidence type="ECO:0000313" key="2">
    <source>
        <dbReference type="EMBL" id="MBW2962695.1"/>
    </source>
</evidence>
<protein>
    <recommendedName>
        <fullName evidence="4">Prenyltransferase</fullName>
    </recommendedName>
</protein>
<evidence type="ECO:0008006" key="4">
    <source>
        <dbReference type="Google" id="ProtNLM"/>
    </source>
</evidence>
<feature type="transmembrane region" description="Helical" evidence="1">
    <location>
        <begin position="249"/>
        <end position="268"/>
    </location>
</feature>
<comment type="caution">
    <text evidence="2">The sequence shown here is derived from an EMBL/GenBank/DDBJ whole genome shotgun (WGS) entry which is preliminary data.</text>
</comment>
<reference evidence="2 3" key="1">
    <citation type="submission" date="2021-07" db="EMBL/GenBank/DDBJ databases">
        <title>Mesonia aestuariivivens sp. nov., isolated from a tidal flat.</title>
        <authorList>
            <person name="Kim Y.-O."/>
            <person name="Yoon J.-H."/>
        </authorList>
    </citation>
    <scope>NUCLEOTIDE SEQUENCE [LARGE SCALE GENOMIC DNA]</scope>
    <source>
        <strain evidence="2 3">JHPTF-M18</strain>
    </source>
</reference>
<name>A0ABS6W4B5_9FLAO</name>
<keyword evidence="1" id="KW-1133">Transmembrane helix</keyword>
<feature type="transmembrane region" description="Helical" evidence="1">
    <location>
        <begin position="39"/>
        <end position="61"/>
    </location>
</feature>
<sequence>MSWLKAIFKFYIDSSIHVSLAVCALVLTTTYVFDITVSLELLAFVFLSTITGYNFVKYAGLAGLHHRTLTKNLQAIQSFSFLNFILLVWLAFHVPLNVLIISGGLGLFTLLYAIPFLPQGKNLRSLKTLKIFIIAFVWAVTAIMLPLEKFELILSITTLWRFLQIFVLILALMLPFEIRDLTYDNNELKTIPQLIGVLKTKHLGYLLLVCFFLFEFLISTKWSNLISALLISLVTSIMIYFSSKEQSKYYASFWVESIPIFWLGFLWWSDSVLLI</sequence>
<proteinExistence type="predicted"/>
<evidence type="ECO:0000313" key="3">
    <source>
        <dbReference type="Proteomes" id="UP000719267"/>
    </source>
</evidence>
<feature type="transmembrane region" description="Helical" evidence="1">
    <location>
        <begin position="225"/>
        <end position="242"/>
    </location>
</feature>
<evidence type="ECO:0000256" key="1">
    <source>
        <dbReference type="SAM" id="Phobius"/>
    </source>
</evidence>
<feature type="transmembrane region" description="Helical" evidence="1">
    <location>
        <begin position="98"/>
        <end position="117"/>
    </location>
</feature>